<dbReference type="Pfam" id="PF07963">
    <property type="entry name" value="N_methyl"/>
    <property type="match status" value="1"/>
</dbReference>
<accession>C0QPK6</accession>
<organism evidence="2 3">
    <name type="scientific">Persephonella marina (strain DSM 14350 / EX-H1)</name>
    <dbReference type="NCBI Taxonomy" id="123214"/>
    <lineage>
        <taxon>Bacteria</taxon>
        <taxon>Pseudomonadati</taxon>
        <taxon>Aquificota</taxon>
        <taxon>Aquificia</taxon>
        <taxon>Aquificales</taxon>
        <taxon>Hydrogenothermaceae</taxon>
        <taxon>Persephonella</taxon>
    </lineage>
</organism>
<gene>
    <name evidence="2" type="ordered locus">PERMA_0815</name>
</gene>
<keyword evidence="1" id="KW-1133">Transmembrane helix</keyword>
<dbReference type="KEGG" id="pmx:PERMA_0815"/>
<reference evidence="2 3" key="1">
    <citation type="journal article" date="2009" name="J. Bacteriol.">
        <title>Complete and draft genome sequences of six members of the Aquificales.</title>
        <authorList>
            <person name="Reysenbach A.L."/>
            <person name="Hamamura N."/>
            <person name="Podar M."/>
            <person name="Griffiths E."/>
            <person name="Ferreira S."/>
            <person name="Hochstein R."/>
            <person name="Heidelberg J."/>
            <person name="Johnson J."/>
            <person name="Mead D."/>
            <person name="Pohorille A."/>
            <person name="Sarmiento M."/>
            <person name="Schweighofer K."/>
            <person name="Seshadri R."/>
            <person name="Voytek M.A."/>
        </authorList>
    </citation>
    <scope>NUCLEOTIDE SEQUENCE [LARGE SCALE GENOMIC DNA]</scope>
    <source>
        <strain evidence="3">DSM 14350 / EX-H1</strain>
    </source>
</reference>
<evidence type="ECO:0000256" key="1">
    <source>
        <dbReference type="SAM" id="Phobius"/>
    </source>
</evidence>
<dbReference type="HOGENOM" id="CLU_2168593_0_0_0"/>
<evidence type="ECO:0000313" key="2">
    <source>
        <dbReference type="EMBL" id="ACO03581.1"/>
    </source>
</evidence>
<dbReference type="InterPro" id="IPR012902">
    <property type="entry name" value="N_methyl_site"/>
</dbReference>
<dbReference type="Proteomes" id="UP000001366">
    <property type="component" value="Chromosome"/>
</dbReference>
<dbReference type="STRING" id="123214.PERMA_0815"/>
<keyword evidence="1" id="KW-0812">Transmembrane</keyword>
<name>C0QPK6_PERMH</name>
<keyword evidence="3" id="KW-1185">Reference proteome</keyword>
<dbReference type="PaxDb" id="123214-PERMA_0815"/>
<dbReference type="PROSITE" id="PS00409">
    <property type="entry name" value="PROKAR_NTER_METHYL"/>
    <property type="match status" value="1"/>
</dbReference>
<evidence type="ECO:0000313" key="3">
    <source>
        <dbReference type="Proteomes" id="UP000001366"/>
    </source>
</evidence>
<protein>
    <submittedName>
        <fullName evidence="2">General secretion pathway protein G</fullName>
    </submittedName>
</protein>
<proteinExistence type="predicted"/>
<dbReference type="RefSeq" id="WP_012675820.1">
    <property type="nucleotide sequence ID" value="NC_012440.1"/>
</dbReference>
<dbReference type="EMBL" id="CP001230">
    <property type="protein sequence ID" value="ACO03581.1"/>
    <property type="molecule type" value="Genomic_DNA"/>
</dbReference>
<dbReference type="AlphaFoldDB" id="C0QPK6"/>
<dbReference type="NCBIfam" id="TIGR02532">
    <property type="entry name" value="IV_pilin_GFxxxE"/>
    <property type="match status" value="1"/>
</dbReference>
<feature type="transmembrane region" description="Helical" evidence="1">
    <location>
        <begin position="12"/>
        <end position="33"/>
    </location>
</feature>
<sequence>MIYQSGKIDQEGFTLLEILVAITIFAVAFTILVKIQTDNISKVEENFKKINALKFFKEEVYTIPERETSKEDFGYRVEKKKIQFGINEIIYRITDRKTGEKILEIKTYER</sequence>
<keyword evidence="1" id="KW-0472">Membrane</keyword>